<accession>A0AAW9SC60</accession>
<proteinExistence type="predicted"/>
<dbReference type="EMBL" id="JBDKWZ010000011">
    <property type="protein sequence ID" value="MEN7550033.1"/>
    <property type="molecule type" value="Genomic_DNA"/>
</dbReference>
<evidence type="ECO:0000313" key="2">
    <source>
        <dbReference type="Proteomes" id="UP001403385"/>
    </source>
</evidence>
<evidence type="ECO:0008006" key="3">
    <source>
        <dbReference type="Google" id="ProtNLM"/>
    </source>
</evidence>
<protein>
    <recommendedName>
        <fullName evidence="3">EF-hand domain-containing protein</fullName>
    </recommendedName>
</protein>
<sequence>MNRILTVIISVFFIISCSDNKIEKKGFQVSEITEDESGQRIVGLQIDSLALETRPRNVLLTFNDEHRLTPIYKVNYNKKTKKPFTGSNTYHTNWNGAYENWNNWNGNFMPGFEAIYGYNFVNVSHYNNTTKIENKLFDKPVLIKTLYYPAFSKDTLNYEPVKRDFYMVSVYDEDSNKDGFINVKDLRRFYHFDINGQNKKALIPKEYSVMSSEYDPANDFMYVFAKKDKNENGQIEPDEPIDIFWIDLKKPENIGEQYKTE</sequence>
<dbReference type="Proteomes" id="UP001403385">
    <property type="component" value="Unassembled WGS sequence"/>
</dbReference>
<dbReference type="AlphaFoldDB" id="A0AAW9SC60"/>
<dbReference type="SUPFAM" id="SSF47473">
    <property type="entry name" value="EF-hand"/>
    <property type="match status" value="1"/>
</dbReference>
<dbReference type="PROSITE" id="PS51257">
    <property type="entry name" value="PROKAR_LIPOPROTEIN"/>
    <property type="match status" value="1"/>
</dbReference>
<organism evidence="1 2">
    <name type="scientific">Rapidithrix thailandica</name>
    <dbReference type="NCBI Taxonomy" id="413964"/>
    <lineage>
        <taxon>Bacteria</taxon>
        <taxon>Pseudomonadati</taxon>
        <taxon>Bacteroidota</taxon>
        <taxon>Cytophagia</taxon>
        <taxon>Cytophagales</taxon>
        <taxon>Flammeovirgaceae</taxon>
        <taxon>Rapidithrix</taxon>
    </lineage>
</organism>
<comment type="caution">
    <text evidence="1">The sequence shown here is derived from an EMBL/GenBank/DDBJ whole genome shotgun (WGS) entry which is preliminary data.</text>
</comment>
<dbReference type="InterPro" id="IPR011992">
    <property type="entry name" value="EF-hand-dom_pair"/>
</dbReference>
<dbReference type="PROSITE" id="PS00018">
    <property type="entry name" value="EF_HAND_1"/>
    <property type="match status" value="1"/>
</dbReference>
<dbReference type="RefSeq" id="WP_346822810.1">
    <property type="nucleotide sequence ID" value="NZ_JBDKWZ010000011.1"/>
</dbReference>
<gene>
    <name evidence="1" type="ORF">AAG747_19070</name>
</gene>
<evidence type="ECO:0000313" key="1">
    <source>
        <dbReference type="EMBL" id="MEN7550033.1"/>
    </source>
</evidence>
<reference evidence="1 2" key="1">
    <citation type="submission" date="2024-04" db="EMBL/GenBank/DDBJ databases">
        <title>Novel genus in family Flammeovirgaceae.</title>
        <authorList>
            <person name="Nguyen T.H."/>
            <person name="Vuong T.Q."/>
            <person name="Le H."/>
            <person name="Kim S.-G."/>
        </authorList>
    </citation>
    <scope>NUCLEOTIDE SEQUENCE [LARGE SCALE GENOMIC DNA]</scope>
    <source>
        <strain evidence="1 2">JCM 23209</strain>
    </source>
</reference>
<dbReference type="InterPro" id="IPR018247">
    <property type="entry name" value="EF_Hand_1_Ca_BS"/>
</dbReference>
<keyword evidence="2" id="KW-1185">Reference proteome</keyword>
<name>A0AAW9SC60_9BACT</name>